<feature type="region of interest" description="Disordered" evidence="1">
    <location>
        <begin position="67"/>
        <end position="87"/>
    </location>
</feature>
<feature type="transmembrane region" description="Helical" evidence="2">
    <location>
        <begin position="21"/>
        <end position="44"/>
    </location>
</feature>
<organism evidence="3 4">
    <name type="scientific">Fistulifera solaris</name>
    <name type="common">Oleaginous diatom</name>
    <dbReference type="NCBI Taxonomy" id="1519565"/>
    <lineage>
        <taxon>Eukaryota</taxon>
        <taxon>Sar</taxon>
        <taxon>Stramenopiles</taxon>
        <taxon>Ochrophyta</taxon>
        <taxon>Bacillariophyta</taxon>
        <taxon>Bacillariophyceae</taxon>
        <taxon>Bacillariophycidae</taxon>
        <taxon>Naviculales</taxon>
        <taxon>Naviculaceae</taxon>
        <taxon>Fistulifera</taxon>
    </lineage>
</organism>
<keyword evidence="2" id="KW-0472">Membrane</keyword>
<dbReference type="InParanoid" id="A0A1Z5KQ26"/>
<dbReference type="EMBL" id="BDSP01000273">
    <property type="protein sequence ID" value="GAX28396.1"/>
    <property type="molecule type" value="Genomic_DNA"/>
</dbReference>
<reference evidence="3 4" key="1">
    <citation type="journal article" date="2015" name="Plant Cell">
        <title>Oil accumulation by the oleaginous diatom Fistulifera solaris as revealed by the genome and transcriptome.</title>
        <authorList>
            <person name="Tanaka T."/>
            <person name="Maeda Y."/>
            <person name="Veluchamy A."/>
            <person name="Tanaka M."/>
            <person name="Abida H."/>
            <person name="Marechal E."/>
            <person name="Bowler C."/>
            <person name="Muto M."/>
            <person name="Sunaga Y."/>
            <person name="Tanaka M."/>
            <person name="Yoshino T."/>
            <person name="Taniguchi T."/>
            <person name="Fukuda Y."/>
            <person name="Nemoto M."/>
            <person name="Matsumoto M."/>
            <person name="Wong P.S."/>
            <person name="Aburatani S."/>
            <person name="Fujibuchi W."/>
        </authorList>
    </citation>
    <scope>NUCLEOTIDE SEQUENCE [LARGE SCALE GENOMIC DNA]</scope>
    <source>
        <strain evidence="3 4">JPCC DA0580</strain>
    </source>
</reference>
<dbReference type="PANTHER" id="PTHR13132">
    <property type="entry name" value="ALPHA- 1,6 -FUCOSYLTRANSFERASE"/>
    <property type="match status" value="1"/>
</dbReference>
<comment type="caution">
    <text evidence="3">The sequence shown here is derived from an EMBL/GenBank/DDBJ whole genome shotgun (WGS) entry which is preliminary data.</text>
</comment>
<keyword evidence="4" id="KW-1185">Reference proteome</keyword>
<accession>A0A1Z5KQ26</accession>
<gene>
    <name evidence="3" type="ORF">FisN_4Hh058</name>
</gene>
<dbReference type="PANTHER" id="PTHR13132:SF29">
    <property type="entry name" value="ALPHA-(1,6)-FUCOSYLTRANSFERASE"/>
    <property type="match status" value="1"/>
</dbReference>
<evidence type="ECO:0000256" key="2">
    <source>
        <dbReference type="SAM" id="Phobius"/>
    </source>
</evidence>
<evidence type="ECO:0000313" key="3">
    <source>
        <dbReference type="EMBL" id="GAX28396.1"/>
    </source>
</evidence>
<keyword evidence="2" id="KW-1133">Transmembrane helix</keyword>
<protein>
    <submittedName>
        <fullName evidence="3">Uncharacterized protein</fullName>
    </submittedName>
</protein>
<sequence>MTMTTIVKEKRKEKIFLLQKVRILTILIPILYSIWLAISNAWALNHHRENDRNEIIATVFARASFAPKDSPRQGKSIPNDGSAAATPRKSCLRFNSDAWLRGPRLGNANHSFGMDDSLGKSLILSSVHWSNDNLPLLLQHSICEPNSKFVQPTNESELRLWVVRLVYLFVHYHQHRHAFTEVQNLDSQCIRERHEAGIGPFDFECANAKFLVVRFYNNGIGANMRYAAVPALMAGLATDRVVLFLNQAPVGPPFLQQPWSQVTCERRDAQCFFLPSSPCVLTHHEIEEAYSLQKNERRQLFRTGTLPDNRQDDRVLLLQLPFRAQRVPPNLRDKIYTDILPLIHRMTNDPELQQTLLQATDQLRKDDTIPKNESFTYYGMDSPLFHGLLLYALRPNPRALRRMNEIVTAVLPPSFDSGNSIGLPIRASDKCNVEMECMSFANHLDAAQESWQTFHHPQSQQPFIIVTTESQKIKDEMQLLKRTNATEFVSALVVNHLDVTQDTGYFKPFPNENTYDNGTDKAILSAMASLRLQLYPRFTLGNCCSSFHLMLKDILSEGCGAYHDHVFQCLQSHANPHFRTCCSWDKSFDCIARRENASNIERA</sequence>
<dbReference type="Proteomes" id="UP000198406">
    <property type="component" value="Unassembled WGS sequence"/>
</dbReference>
<keyword evidence="2" id="KW-0812">Transmembrane</keyword>
<name>A0A1Z5KQ26_FISSO</name>
<proteinExistence type="predicted"/>
<dbReference type="OrthoDB" id="45960at2759"/>
<evidence type="ECO:0000256" key="1">
    <source>
        <dbReference type="SAM" id="MobiDB-lite"/>
    </source>
</evidence>
<dbReference type="GO" id="GO:0006487">
    <property type="term" value="P:protein N-linked glycosylation"/>
    <property type="evidence" value="ECO:0007669"/>
    <property type="project" value="TreeGrafter"/>
</dbReference>
<evidence type="ECO:0000313" key="4">
    <source>
        <dbReference type="Proteomes" id="UP000198406"/>
    </source>
</evidence>
<dbReference type="GO" id="GO:0046921">
    <property type="term" value="F:alpha-(1-&gt;6)-fucosyltransferase activity"/>
    <property type="evidence" value="ECO:0007669"/>
    <property type="project" value="TreeGrafter"/>
</dbReference>
<dbReference type="AlphaFoldDB" id="A0A1Z5KQ26"/>